<gene>
    <name evidence="4" type="ORF">BECKSD772E_GA0070983_11227</name>
    <name evidence="3" type="ORF">BECKSD772F_GA0070984_11306</name>
</gene>
<feature type="compositionally biased region" description="Basic and acidic residues" evidence="1">
    <location>
        <begin position="677"/>
        <end position="738"/>
    </location>
</feature>
<dbReference type="EMBL" id="CAADFU010000122">
    <property type="protein sequence ID" value="VFK48372.1"/>
    <property type="molecule type" value="Genomic_DNA"/>
</dbReference>
<dbReference type="InterPro" id="IPR036709">
    <property type="entry name" value="Autotransporte_beta_dom_sf"/>
</dbReference>
<dbReference type="InterPro" id="IPR005546">
    <property type="entry name" value="Autotransporte_beta"/>
</dbReference>
<proteinExistence type="predicted"/>
<evidence type="ECO:0000313" key="3">
    <source>
        <dbReference type="EMBL" id="VFK42839.1"/>
    </source>
</evidence>
<dbReference type="PROSITE" id="PS51208">
    <property type="entry name" value="AUTOTRANSPORTER"/>
    <property type="match status" value="1"/>
</dbReference>
<name>A0A450Z3N6_9GAMM</name>
<evidence type="ECO:0000313" key="4">
    <source>
        <dbReference type="EMBL" id="VFK48372.1"/>
    </source>
</evidence>
<feature type="domain" description="Autotransporter" evidence="2">
    <location>
        <begin position="757"/>
        <end position="1041"/>
    </location>
</feature>
<accession>A0A450Z3N6</accession>
<feature type="compositionally biased region" description="Basic and acidic residues" evidence="1">
    <location>
        <begin position="657"/>
        <end position="669"/>
    </location>
</feature>
<feature type="region of interest" description="Disordered" evidence="1">
    <location>
        <begin position="634"/>
        <end position="758"/>
    </location>
</feature>
<evidence type="ECO:0000259" key="2">
    <source>
        <dbReference type="PROSITE" id="PS51208"/>
    </source>
</evidence>
<dbReference type="EMBL" id="CAADFR010000130">
    <property type="protein sequence ID" value="VFK42839.1"/>
    <property type="molecule type" value="Genomic_DNA"/>
</dbReference>
<dbReference type="AlphaFoldDB" id="A0A450Z3N6"/>
<dbReference type="Gene3D" id="2.40.128.130">
    <property type="entry name" value="Autotransporter beta-domain"/>
    <property type="match status" value="1"/>
</dbReference>
<sequence length="1041" mass="110088">MNTTLERKDLRYGAKPSRKAMWKSTLRRNLRKALVGGLSTVATVAMLGMSGQVMAVDMSGPGTWKVSGGLSGVSSTNPVDLKGNTLTIDKQGAAANNIGAITDTTGGGDIIVTSTADGAATNTLDYTIASIDLTTAGSGSNIDFNMPNNSNALVTITVTGNLKTSGYLNLTNSETDGDGDNVIAASTTSGFGDIVVTVGGDLSVGAASTFTGQTGGSMLNTSADVTLKLQGTNNAFTGDLTFDAFQPGGQGKTILDFNGSSAQNFTGTLLAETHGDGLVKISGAGATFNSNIGTSTKGVNSISLVKAGGTSATFKGNLVSSQNGIILGAGSGGTYTTTFDSSVGNIDIYARAKKGGTPDTSDIVITGSNTVTQQGSGNTYRWGLSTTPLSSITTTASSGVTFNSNSAVFAENVTINSGTTANFNDVLTVTNLNIQGIATFANAVKNADSSLTLGANGSVTYHAENNLPDIKTLTGSGGKIILTGTPLAATGKTVLGSTTNGNSNPNNKVESSGMIVIELGPATDLNIDDYIIIVDGGDGTAADAADLTIKVSETRTDIDFVKDTDTADQIRIKAIAVTGGSGLPYPQNHAQIITGVKQIARDMRDQPVRAASARMKSERFAKYSRTAFRFGDAGSREFQRTDGPGSRNPDGRGFQRTNDRGLRDADGRGFQRSNEGGLRDAENRGLQKGEDRKLREGDDRGFRKGEDRKLREAEDRGLQKAEDRKLREAEERKLREAEEGGSQKPVDRPTGVSFGDSPIMPENAWMEAFGDWVDQDSKTSRQGNYTIDGYDADIYGVAIGVDTEVVSDVLLGVAFSYSNADVDWLGASKAAGDIDHYQLTLYGEYRHDKFYIEGMLGYAMNDYDISDLDTTDDSTRKSDFDSNQYLARLELGVPIYMGNEIFITPRAELDWDRLDVDGYTQTGTGNNLLIVNPNDWDSTTASLGVEVRQRIKKDKGYIIPSAYAGVSYDLAGEEASVSAALTNAPTTLYSIRGMDNEQFATEVELGLEYEVGQWSVGAKYEGRFKATRDSHSASLLAQYRF</sequence>
<dbReference type="SUPFAM" id="SSF103515">
    <property type="entry name" value="Autotransporter"/>
    <property type="match status" value="1"/>
</dbReference>
<protein>
    <submittedName>
        <fullName evidence="4">Autotransporter beta-domain-containing protein</fullName>
    </submittedName>
</protein>
<evidence type="ECO:0000256" key="1">
    <source>
        <dbReference type="SAM" id="MobiDB-lite"/>
    </source>
</evidence>
<reference evidence="4" key="1">
    <citation type="submission" date="2019-02" db="EMBL/GenBank/DDBJ databases">
        <authorList>
            <person name="Gruber-Vodicka R. H."/>
            <person name="Seah K. B. B."/>
        </authorList>
    </citation>
    <scope>NUCLEOTIDE SEQUENCE</scope>
    <source>
        <strain evidence="4">BECK_S1320</strain>
        <strain evidence="3">BECK_S1321</strain>
    </source>
</reference>
<dbReference type="Pfam" id="PF03797">
    <property type="entry name" value="Autotransporter"/>
    <property type="match status" value="1"/>
</dbReference>
<dbReference type="SMART" id="SM00869">
    <property type="entry name" value="Autotransporter"/>
    <property type="match status" value="1"/>
</dbReference>
<organism evidence="4">
    <name type="scientific">Candidatus Kentrum sp. SD</name>
    <dbReference type="NCBI Taxonomy" id="2126332"/>
    <lineage>
        <taxon>Bacteria</taxon>
        <taxon>Pseudomonadati</taxon>
        <taxon>Pseudomonadota</taxon>
        <taxon>Gammaproteobacteria</taxon>
        <taxon>Candidatus Kentrum</taxon>
    </lineage>
</organism>